<evidence type="ECO:0000256" key="1">
    <source>
        <dbReference type="SAM" id="Phobius"/>
    </source>
</evidence>
<gene>
    <name evidence="2" type="ORF">GCM10010276_86820</name>
</gene>
<keyword evidence="1" id="KW-0472">Membrane</keyword>
<evidence type="ECO:0000313" key="3">
    <source>
        <dbReference type="Proteomes" id="UP001501777"/>
    </source>
</evidence>
<accession>A0ABN3NJR5</accession>
<proteinExistence type="predicted"/>
<protein>
    <submittedName>
        <fullName evidence="2">Uncharacterized protein</fullName>
    </submittedName>
</protein>
<dbReference type="EMBL" id="BAAASG010000029">
    <property type="protein sequence ID" value="GAA2522467.1"/>
    <property type="molecule type" value="Genomic_DNA"/>
</dbReference>
<keyword evidence="1" id="KW-0812">Transmembrane</keyword>
<comment type="caution">
    <text evidence="2">The sequence shown here is derived from an EMBL/GenBank/DDBJ whole genome shotgun (WGS) entry which is preliminary data.</text>
</comment>
<dbReference type="Proteomes" id="UP001501777">
    <property type="component" value="Unassembled WGS sequence"/>
</dbReference>
<evidence type="ECO:0000313" key="2">
    <source>
        <dbReference type="EMBL" id="GAA2522467.1"/>
    </source>
</evidence>
<organism evidence="2 3">
    <name type="scientific">Streptomyces longisporus</name>
    <dbReference type="NCBI Taxonomy" id="1948"/>
    <lineage>
        <taxon>Bacteria</taxon>
        <taxon>Bacillati</taxon>
        <taxon>Actinomycetota</taxon>
        <taxon>Actinomycetes</taxon>
        <taxon>Kitasatosporales</taxon>
        <taxon>Streptomycetaceae</taxon>
        <taxon>Streptomyces</taxon>
    </lineage>
</organism>
<sequence>MGKRKGKRRWRPLSAHEQEMLMRREQQGAEWRRRYLDLERRLRWQQSKRFFIWKLVGVAVGCVLAGVMHALGRI</sequence>
<reference evidence="2 3" key="1">
    <citation type="journal article" date="2019" name="Int. J. Syst. Evol. Microbiol.">
        <title>The Global Catalogue of Microorganisms (GCM) 10K type strain sequencing project: providing services to taxonomists for standard genome sequencing and annotation.</title>
        <authorList>
            <consortium name="The Broad Institute Genomics Platform"/>
            <consortium name="The Broad Institute Genome Sequencing Center for Infectious Disease"/>
            <person name="Wu L."/>
            <person name="Ma J."/>
        </authorList>
    </citation>
    <scope>NUCLEOTIDE SEQUENCE [LARGE SCALE GENOMIC DNA]</scope>
    <source>
        <strain evidence="2 3">JCM 4395</strain>
    </source>
</reference>
<keyword evidence="1" id="KW-1133">Transmembrane helix</keyword>
<feature type="transmembrane region" description="Helical" evidence="1">
    <location>
        <begin position="50"/>
        <end position="71"/>
    </location>
</feature>
<name>A0ABN3NJR5_STRLO</name>
<keyword evidence="3" id="KW-1185">Reference proteome</keyword>